<keyword evidence="4" id="KW-0862">Zinc</keyword>
<reference evidence="8 9" key="1">
    <citation type="submission" date="2018-02" db="EMBL/GenBank/DDBJ databases">
        <title>Genomic Encyclopedia of Archaeal and Bacterial Type Strains, Phase II (KMG-II): from individual species to whole genera.</title>
        <authorList>
            <person name="Goeker M."/>
        </authorList>
    </citation>
    <scope>NUCLEOTIDE SEQUENCE [LARGE SCALE GENOMIC DNA]</scope>
    <source>
        <strain evidence="8 9">DSM 22857</strain>
    </source>
</reference>
<dbReference type="GO" id="GO:0016491">
    <property type="term" value="F:oxidoreductase activity"/>
    <property type="evidence" value="ECO:0007669"/>
    <property type="project" value="UniProtKB-KW"/>
</dbReference>
<dbReference type="GO" id="GO:0046872">
    <property type="term" value="F:metal ion binding"/>
    <property type="evidence" value="ECO:0007669"/>
    <property type="project" value="UniProtKB-KW"/>
</dbReference>
<keyword evidence="3" id="KW-0479">Metal-binding</keyword>
<dbReference type="OrthoDB" id="9797931at2"/>
<dbReference type="PANTHER" id="PTHR43161">
    <property type="entry name" value="SORBITOL DEHYDROGENASE"/>
    <property type="match status" value="1"/>
</dbReference>
<dbReference type="Pfam" id="PF08240">
    <property type="entry name" value="ADH_N"/>
    <property type="match status" value="1"/>
</dbReference>
<dbReference type="AlphaFoldDB" id="A0A2S6IUV9"/>
<accession>A0A2S6IUV9</accession>
<keyword evidence="6" id="KW-0812">Transmembrane</keyword>
<organism evidence="8 9">
    <name type="scientific">Kineococcus xinjiangensis</name>
    <dbReference type="NCBI Taxonomy" id="512762"/>
    <lineage>
        <taxon>Bacteria</taxon>
        <taxon>Bacillati</taxon>
        <taxon>Actinomycetota</taxon>
        <taxon>Actinomycetes</taxon>
        <taxon>Kineosporiales</taxon>
        <taxon>Kineosporiaceae</taxon>
        <taxon>Kineococcus</taxon>
    </lineage>
</organism>
<feature type="transmembrane region" description="Helical" evidence="6">
    <location>
        <begin position="172"/>
        <end position="191"/>
    </location>
</feature>
<keyword evidence="9" id="KW-1185">Reference proteome</keyword>
<keyword evidence="5" id="KW-0560">Oxidoreductase</keyword>
<dbReference type="Gene3D" id="3.40.50.720">
    <property type="entry name" value="NAD(P)-binding Rossmann-like Domain"/>
    <property type="match status" value="1"/>
</dbReference>
<evidence type="ECO:0000256" key="6">
    <source>
        <dbReference type="SAM" id="Phobius"/>
    </source>
</evidence>
<evidence type="ECO:0000256" key="5">
    <source>
        <dbReference type="ARBA" id="ARBA00023002"/>
    </source>
</evidence>
<evidence type="ECO:0000256" key="2">
    <source>
        <dbReference type="ARBA" id="ARBA00008072"/>
    </source>
</evidence>
<dbReference type="InterPro" id="IPR036188">
    <property type="entry name" value="FAD/NAD-bd_sf"/>
</dbReference>
<feature type="domain" description="Alcohol dehydrogenase-like N-terminal" evidence="7">
    <location>
        <begin position="25"/>
        <end position="114"/>
    </location>
</feature>
<comment type="caution">
    <text evidence="8">The sequence shown here is derived from an EMBL/GenBank/DDBJ whole genome shotgun (WGS) entry which is preliminary data.</text>
</comment>
<evidence type="ECO:0000259" key="7">
    <source>
        <dbReference type="Pfam" id="PF08240"/>
    </source>
</evidence>
<dbReference type="SUPFAM" id="SSF50129">
    <property type="entry name" value="GroES-like"/>
    <property type="match status" value="1"/>
</dbReference>
<dbReference type="Gene3D" id="3.90.180.10">
    <property type="entry name" value="Medium-chain alcohol dehydrogenases, catalytic domain"/>
    <property type="match status" value="1"/>
</dbReference>
<evidence type="ECO:0000313" key="9">
    <source>
        <dbReference type="Proteomes" id="UP000239485"/>
    </source>
</evidence>
<comment type="similarity">
    <text evidence="2">Belongs to the zinc-containing alcohol dehydrogenase family.</text>
</comment>
<dbReference type="SUPFAM" id="SSF51905">
    <property type="entry name" value="FAD/NAD(P)-binding domain"/>
    <property type="match status" value="1"/>
</dbReference>
<evidence type="ECO:0000256" key="1">
    <source>
        <dbReference type="ARBA" id="ARBA00001947"/>
    </source>
</evidence>
<protein>
    <submittedName>
        <fullName evidence="8">Threonine dehydrogenase-like Zn-dependent dehydrogenase</fullName>
    </submittedName>
</protein>
<dbReference type="InterPro" id="IPR011032">
    <property type="entry name" value="GroES-like_sf"/>
</dbReference>
<dbReference type="EMBL" id="PTJD01000002">
    <property type="protein sequence ID" value="PPK98062.1"/>
    <property type="molecule type" value="Genomic_DNA"/>
</dbReference>
<dbReference type="Proteomes" id="UP000239485">
    <property type="component" value="Unassembled WGS sequence"/>
</dbReference>
<gene>
    <name evidence="8" type="ORF">CLV92_102215</name>
</gene>
<comment type="cofactor">
    <cofactor evidence="1">
        <name>Zn(2+)</name>
        <dbReference type="ChEBI" id="CHEBI:29105"/>
    </cofactor>
</comment>
<keyword evidence="6" id="KW-0472">Membrane</keyword>
<evidence type="ECO:0000256" key="3">
    <source>
        <dbReference type="ARBA" id="ARBA00022723"/>
    </source>
</evidence>
<dbReference type="PANTHER" id="PTHR43161:SF23">
    <property type="entry name" value="(R,R)-BUTANEDIOL DEHYDROGENASE-RELATED"/>
    <property type="match status" value="1"/>
</dbReference>
<evidence type="ECO:0000313" key="8">
    <source>
        <dbReference type="EMBL" id="PPK98062.1"/>
    </source>
</evidence>
<keyword evidence="6" id="KW-1133">Transmembrane helix</keyword>
<name>A0A2S6IUV9_9ACTN</name>
<proteinExistence type="inferred from homology"/>
<evidence type="ECO:0000256" key="4">
    <source>
        <dbReference type="ARBA" id="ARBA00022833"/>
    </source>
</evidence>
<dbReference type="InterPro" id="IPR013154">
    <property type="entry name" value="ADH-like_N"/>
</dbReference>
<sequence length="388" mass="40843">MQRHRAIVRRGDTCALQHVPTPTPGPGEVVIAAEMVSLCGTDIQILRGMRDDPSPIVGHEGLARVAAVGEGVENLAIGQRVMVNPTAPDDPSFLLGHNVEGLFQERTLLPASAVTAGQIVSVGAHRDPKTTTGNGTDTVSSTEADLDAGLGTLVEPLAVVRYALACLTRQQVTHLVVLGGGLIGLLAALVARRTFGPAMSITVVHHNDDVRAWAQRALGPGLHHVDDRDADTHLQHAVDAPCAVLAAGYRDATVTSIDTAATLLRDRLRAVHAVGGVAAGDRSAVFPSLDLAAARAANTGAPWPPRVSEEIPKGAATPVHFTGNRGVSNDMLQAAFDELRRHGADYARLLTHRVGMAEGVALINTICRDKQRVVNGSPVIRLVVDLHR</sequence>